<name>A0A0M3HIA3_ASCLU</name>
<dbReference type="Proteomes" id="UP000036681">
    <property type="component" value="Unplaced"/>
</dbReference>
<organism evidence="1 2">
    <name type="scientific">Ascaris lumbricoides</name>
    <name type="common">Giant roundworm</name>
    <dbReference type="NCBI Taxonomy" id="6252"/>
    <lineage>
        <taxon>Eukaryota</taxon>
        <taxon>Metazoa</taxon>
        <taxon>Ecdysozoa</taxon>
        <taxon>Nematoda</taxon>
        <taxon>Chromadorea</taxon>
        <taxon>Rhabditida</taxon>
        <taxon>Spirurina</taxon>
        <taxon>Ascaridomorpha</taxon>
        <taxon>Ascaridoidea</taxon>
        <taxon>Ascarididae</taxon>
        <taxon>Ascaris</taxon>
    </lineage>
</organism>
<keyword evidence="1" id="KW-1185">Reference proteome</keyword>
<protein>
    <submittedName>
        <fullName evidence="2">Uncharacterized protein</fullName>
    </submittedName>
</protein>
<evidence type="ECO:0000313" key="2">
    <source>
        <dbReference type="WBParaSite" id="ALUE_0000124801-mRNA-1"/>
    </source>
</evidence>
<evidence type="ECO:0000313" key="1">
    <source>
        <dbReference type="Proteomes" id="UP000036681"/>
    </source>
</evidence>
<dbReference type="SUPFAM" id="SSF111331">
    <property type="entry name" value="NAD kinase/diacylglycerol kinase-like"/>
    <property type="match status" value="1"/>
</dbReference>
<proteinExistence type="predicted"/>
<dbReference type="Gene3D" id="2.60.200.40">
    <property type="match status" value="1"/>
</dbReference>
<sequence>MVARPRYLPLRICHVQTERDGDKAMFLSATWGLVADIDIGSERFRWAGMVRLHIEAFIRIARKHLHFYASEYRRVRNSVFFKNLPKKERKKFVR</sequence>
<dbReference type="InterPro" id="IPR016064">
    <property type="entry name" value="NAD/diacylglycerol_kinase_sf"/>
</dbReference>
<dbReference type="WBParaSite" id="ALUE_0000124801-mRNA-1">
    <property type="protein sequence ID" value="ALUE_0000124801-mRNA-1"/>
    <property type="gene ID" value="ALUE_0000124801"/>
</dbReference>
<accession>A0A0M3HIA3</accession>
<reference evidence="2" key="1">
    <citation type="submission" date="2017-02" db="UniProtKB">
        <authorList>
            <consortium name="WormBaseParasite"/>
        </authorList>
    </citation>
    <scope>IDENTIFICATION</scope>
</reference>
<dbReference type="AlphaFoldDB" id="A0A0M3HIA3"/>